<evidence type="ECO:0000313" key="8">
    <source>
        <dbReference type="EMBL" id="SFD31126.1"/>
    </source>
</evidence>
<organism evidence="8 9">
    <name type="scientific">Lactobacillus bombicola</name>
    <dbReference type="NCBI Taxonomy" id="1505723"/>
    <lineage>
        <taxon>Bacteria</taxon>
        <taxon>Bacillati</taxon>
        <taxon>Bacillota</taxon>
        <taxon>Bacilli</taxon>
        <taxon>Lactobacillales</taxon>
        <taxon>Lactobacillaceae</taxon>
        <taxon>Lactobacillus</taxon>
    </lineage>
</organism>
<evidence type="ECO:0000256" key="5">
    <source>
        <dbReference type="ARBA" id="ARBA00022801"/>
    </source>
</evidence>
<proteinExistence type="inferred from homology"/>
<keyword evidence="2" id="KW-1277">Toxin-antitoxin system</keyword>
<gene>
    <name evidence="8" type="ORF">SAMN04487792_0266</name>
</gene>
<keyword evidence="7" id="KW-0346">Stress response</keyword>
<name>A0A1I1R9V9_9LACO</name>
<dbReference type="InterPro" id="IPR038570">
    <property type="entry name" value="HicA_sf"/>
</dbReference>
<dbReference type="Gene3D" id="3.30.920.30">
    <property type="entry name" value="Hypothetical protein"/>
    <property type="match status" value="1"/>
</dbReference>
<dbReference type="GO" id="GO:0003729">
    <property type="term" value="F:mRNA binding"/>
    <property type="evidence" value="ECO:0007669"/>
    <property type="project" value="InterPro"/>
</dbReference>
<evidence type="ECO:0000256" key="1">
    <source>
        <dbReference type="ARBA" id="ARBA00006620"/>
    </source>
</evidence>
<accession>A0A1I1R9V9</accession>
<dbReference type="GO" id="GO:0004519">
    <property type="term" value="F:endonuclease activity"/>
    <property type="evidence" value="ECO:0007669"/>
    <property type="project" value="UniProtKB-KW"/>
</dbReference>
<dbReference type="RefSeq" id="WP_228150135.1">
    <property type="nucleotide sequence ID" value="NZ_CBCRVU010000001.1"/>
</dbReference>
<dbReference type="Pfam" id="PF07927">
    <property type="entry name" value="HicA_toxin"/>
    <property type="match status" value="1"/>
</dbReference>
<dbReference type="SUPFAM" id="SSF54786">
    <property type="entry name" value="YcfA/nrd intein domain"/>
    <property type="match status" value="1"/>
</dbReference>
<reference evidence="9" key="1">
    <citation type="submission" date="2016-10" db="EMBL/GenBank/DDBJ databases">
        <authorList>
            <person name="Varghese N."/>
            <person name="Submissions S."/>
        </authorList>
    </citation>
    <scope>NUCLEOTIDE SEQUENCE [LARGE SCALE GENOMIC DNA]</scope>
    <source>
        <strain evidence="9">R-53102</strain>
    </source>
</reference>
<dbReference type="InterPro" id="IPR012933">
    <property type="entry name" value="HicA_mRNA_interferase"/>
</dbReference>
<comment type="similarity">
    <text evidence="1">Belongs to the HicA mRNA interferase family.</text>
</comment>
<evidence type="ECO:0000256" key="2">
    <source>
        <dbReference type="ARBA" id="ARBA00022649"/>
    </source>
</evidence>
<keyword evidence="3" id="KW-0540">Nuclease</keyword>
<dbReference type="Proteomes" id="UP000199599">
    <property type="component" value="Unassembled WGS sequence"/>
</dbReference>
<dbReference type="GO" id="GO:0016787">
    <property type="term" value="F:hydrolase activity"/>
    <property type="evidence" value="ECO:0007669"/>
    <property type="project" value="UniProtKB-KW"/>
</dbReference>
<evidence type="ECO:0000256" key="4">
    <source>
        <dbReference type="ARBA" id="ARBA00022759"/>
    </source>
</evidence>
<evidence type="ECO:0000256" key="6">
    <source>
        <dbReference type="ARBA" id="ARBA00022884"/>
    </source>
</evidence>
<dbReference type="AlphaFoldDB" id="A0A1I1R9V9"/>
<protein>
    <submittedName>
        <fullName evidence="8">HicA toxin of toxin-antitoxin</fullName>
    </submittedName>
</protein>
<evidence type="ECO:0000313" key="9">
    <source>
        <dbReference type="Proteomes" id="UP000199599"/>
    </source>
</evidence>
<evidence type="ECO:0000256" key="3">
    <source>
        <dbReference type="ARBA" id="ARBA00022722"/>
    </source>
</evidence>
<keyword evidence="5" id="KW-0378">Hydrolase</keyword>
<dbReference type="EMBL" id="FOMN01000001">
    <property type="protein sequence ID" value="SFD31126.1"/>
    <property type="molecule type" value="Genomic_DNA"/>
</dbReference>
<keyword evidence="4" id="KW-0255">Endonuclease</keyword>
<sequence length="54" mass="6225">MTMKPQQIVKLLMKNGFVKKRKNGTSHLIMYNKNKNISVPVPIHGGKESRKTQF</sequence>
<keyword evidence="6" id="KW-0694">RNA-binding</keyword>
<evidence type="ECO:0000256" key="7">
    <source>
        <dbReference type="ARBA" id="ARBA00023016"/>
    </source>
</evidence>